<organism evidence="6">
    <name type="scientific">uncultured spirochete</name>
    <dbReference type="NCBI Taxonomy" id="156406"/>
    <lineage>
        <taxon>Bacteria</taxon>
        <taxon>Pseudomonadati</taxon>
        <taxon>Spirochaetota</taxon>
        <taxon>Spirochaetia</taxon>
        <taxon>Spirochaetales</taxon>
        <taxon>environmental samples</taxon>
    </lineage>
</organism>
<proteinExistence type="inferred from homology"/>
<dbReference type="PIRSF" id="PIRSF006470">
    <property type="entry name" value="DctB"/>
    <property type="match status" value="1"/>
</dbReference>
<feature type="chain" id="PRO_5017975090" evidence="5">
    <location>
        <begin position="22"/>
        <end position="332"/>
    </location>
</feature>
<accession>A0A3P3XIM1</accession>
<dbReference type="Gene3D" id="3.40.190.170">
    <property type="entry name" value="Bacterial extracellular solute-binding protein, family 7"/>
    <property type="match status" value="1"/>
</dbReference>
<feature type="signal peptide" evidence="5">
    <location>
        <begin position="1"/>
        <end position="21"/>
    </location>
</feature>
<comment type="similarity">
    <text evidence="2">Belongs to the bacterial solute-binding protein 7 family.</text>
</comment>
<protein>
    <submittedName>
        <fullName evidence="6">DctP family TRAP transporter solute receptor</fullName>
    </submittedName>
</protein>
<sequence length="332" mass="37368">MKKAVFAVVALLMLASPAIFAQQKPVKLVFTSVSVPGDAHTQAMFVFKDEVEKLSGGQIQVDVYHSGQLFTQQAEQDAIRKGTVDMVYTSAQWLAEFIPYLSMFGAAYTFQSYDQMTKTFNGPIGKKIFEEVAQKTGIRPLVAYYLGTRQLNLTAKVGPITRPEQMKGVKLRVPNSPTWIAMGKALGANPTPMAFNEVYMGLKTGAIEGQDNPLPTDKNAKFYEVTKYIVLTNHVVDSTWPSINEKKWQSLTKEQQGWLMQAAEKARQFCDKTNLDNEKNILDFFRQQGLTVIENPDRAAFAAYAKNSYLTESKDISKDWDLNLYEEIQKLK</sequence>
<evidence type="ECO:0000256" key="4">
    <source>
        <dbReference type="ARBA" id="ARBA00022729"/>
    </source>
</evidence>
<dbReference type="NCBIfam" id="NF037995">
    <property type="entry name" value="TRAP_S1"/>
    <property type="match status" value="1"/>
</dbReference>
<dbReference type="InterPro" id="IPR018389">
    <property type="entry name" value="DctP_fam"/>
</dbReference>
<dbReference type="GO" id="GO:0030288">
    <property type="term" value="C:outer membrane-bounded periplasmic space"/>
    <property type="evidence" value="ECO:0007669"/>
    <property type="project" value="InterPro"/>
</dbReference>
<dbReference type="PANTHER" id="PTHR33376:SF4">
    <property type="entry name" value="SIALIC ACID-BINDING PERIPLASMIC PROTEIN SIAP"/>
    <property type="match status" value="1"/>
</dbReference>
<gene>
    <name evidence="6" type="ORF">SPIROBIBN47_260072</name>
</gene>
<dbReference type="GO" id="GO:0055085">
    <property type="term" value="P:transmembrane transport"/>
    <property type="evidence" value="ECO:0007669"/>
    <property type="project" value="InterPro"/>
</dbReference>
<evidence type="ECO:0000256" key="3">
    <source>
        <dbReference type="ARBA" id="ARBA00022448"/>
    </source>
</evidence>
<evidence type="ECO:0000256" key="2">
    <source>
        <dbReference type="ARBA" id="ARBA00009023"/>
    </source>
</evidence>
<dbReference type="NCBIfam" id="TIGR00787">
    <property type="entry name" value="dctP"/>
    <property type="match status" value="1"/>
</dbReference>
<evidence type="ECO:0000256" key="5">
    <source>
        <dbReference type="SAM" id="SignalP"/>
    </source>
</evidence>
<dbReference type="AlphaFoldDB" id="A0A3P3XIM1"/>
<keyword evidence="4 5" id="KW-0732">Signal</keyword>
<name>A0A3P3XIM1_9SPIR</name>
<reference evidence="6" key="1">
    <citation type="submission" date="2017-02" db="EMBL/GenBank/DDBJ databases">
        <authorList>
            <person name="Regsiter A."/>
            <person name="William W."/>
        </authorList>
    </citation>
    <scope>NUCLEOTIDE SEQUENCE</scope>
    <source>
        <strain evidence="6">Bib</strain>
    </source>
</reference>
<keyword evidence="3" id="KW-0813">Transport</keyword>
<dbReference type="Pfam" id="PF03480">
    <property type="entry name" value="DctP"/>
    <property type="match status" value="1"/>
</dbReference>
<dbReference type="EMBL" id="FWDM01000019">
    <property type="protein sequence ID" value="SLM12833.1"/>
    <property type="molecule type" value="Genomic_DNA"/>
</dbReference>
<dbReference type="CDD" id="cd13672">
    <property type="entry name" value="PBP2_TRAP_Siap"/>
    <property type="match status" value="1"/>
</dbReference>
<evidence type="ECO:0000313" key="6">
    <source>
        <dbReference type="EMBL" id="SLM12833.1"/>
    </source>
</evidence>
<evidence type="ECO:0000256" key="1">
    <source>
        <dbReference type="ARBA" id="ARBA00004196"/>
    </source>
</evidence>
<dbReference type="PANTHER" id="PTHR33376">
    <property type="match status" value="1"/>
</dbReference>
<dbReference type="InterPro" id="IPR004682">
    <property type="entry name" value="TRAP_DctP"/>
</dbReference>
<dbReference type="InterPro" id="IPR038404">
    <property type="entry name" value="TRAP_DctP_sf"/>
</dbReference>
<keyword evidence="6" id="KW-0675">Receptor</keyword>
<comment type="subcellular location">
    <subcellularLocation>
        <location evidence="1">Cell envelope</location>
    </subcellularLocation>
</comment>